<reference evidence="2 3" key="1">
    <citation type="submission" date="2019-02" db="EMBL/GenBank/DDBJ databases">
        <title>Genome sequencing of the rare red list fungi Dentipellis fragilis.</title>
        <authorList>
            <person name="Buettner E."/>
            <person name="Kellner H."/>
        </authorList>
    </citation>
    <scope>NUCLEOTIDE SEQUENCE [LARGE SCALE GENOMIC DNA]</scope>
    <source>
        <strain evidence="2 3">DSM 105465</strain>
    </source>
</reference>
<protein>
    <submittedName>
        <fullName evidence="2">Uncharacterized protein</fullName>
    </submittedName>
</protein>
<evidence type="ECO:0000256" key="1">
    <source>
        <dbReference type="SAM" id="MobiDB-lite"/>
    </source>
</evidence>
<dbReference type="AlphaFoldDB" id="A0A4Y9XWH3"/>
<comment type="caution">
    <text evidence="2">The sequence shown here is derived from an EMBL/GenBank/DDBJ whole genome shotgun (WGS) entry which is preliminary data.</text>
</comment>
<feature type="compositionally biased region" description="Low complexity" evidence="1">
    <location>
        <begin position="18"/>
        <end position="35"/>
    </location>
</feature>
<keyword evidence="3" id="KW-1185">Reference proteome</keyword>
<gene>
    <name evidence="2" type="ORF">EVG20_g9709</name>
</gene>
<dbReference type="Proteomes" id="UP000298327">
    <property type="component" value="Unassembled WGS sequence"/>
</dbReference>
<evidence type="ECO:0000313" key="3">
    <source>
        <dbReference type="Proteomes" id="UP000298327"/>
    </source>
</evidence>
<accession>A0A4Y9XWH3</accession>
<sequence length="282" mass="31561">MATRTLRSAKSARQQPYTTTATARKSKATVASSASNVASFNNDHNTSSSALPSASANLPKRETSREFCIRYNHEFYPQITPRDDYELRLLADGGFKKDGTNEEFYEFVRRVSHEASLDERGNAELMAQRRAKAKVRLDRPSHVLGAKPFPGQDTIKVRPIPNSPFSLRLWPTGNPAFNVWGIDFVRTETGDVVVTPPNFELSIVPDITAPWLPCSGMEMRPIWHAWGRMPESITPAMETYLAPAGASCRVARPGQRDVLFKLPVPQRPASTYHRDADILEFD</sequence>
<organism evidence="2 3">
    <name type="scientific">Dentipellis fragilis</name>
    <dbReference type="NCBI Taxonomy" id="205917"/>
    <lineage>
        <taxon>Eukaryota</taxon>
        <taxon>Fungi</taxon>
        <taxon>Dikarya</taxon>
        <taxon>Basidiomycota</taxon>
        <taxon>Agaricomycotina</taxon>
        <taxon>Agaricomycetes</taxon>
        <taxon>Russulales</taxon>
        <taxon>Hericiaceae</taxon>
        <taxon>Dentipellis</taxon>
    </lineage>
</organism>
<dbReference type="EMBL" id="SEOQ01001028">
    <property type="protein sequence ID" value="TFY54425.1"/>
    <property type="molecule type" value="Genomic_DNA"/>
</dbReference>
<feature type="compositionally biased region" description="Polar residues" evidence="1">
    <location>
        <begin position="1"/>
        <end position="17"/>
    </location>
</feature>
<name>A0A4Y9XWH3_9AGAM</name>
<evidence type="ECO:0000313" key="2">
    <source>
        <dbReference type="EMBL" id="TFY54425.1"/>
    </source>
</evidence>
<feature type="region of interest" description="Disordered" evidence="1">
    <location>
        <begin position="1"/>
        <end position="35"/>
    </location>
</feature>
<dbReference type="OrthoDB" id="2628807at2759"/>
<proteinExistence type="predicted"/>